<dbReference type="EMBL" id="JBHSZH010000002">
    <property type="protein sequence ID" value="MFC7079258.1"/>
    <property type="molecule type" value="Genomic_DNA"/>
</dbReference>
<gene>
    <name evidence="2" type="ORF">ACFQJ6_02970</name>
</gene>
<dbReference type="AlphaFoldDB" id="A0ABD5WN20"/>
<keyword evidence="3" id="KW-1185">Reference proteome</keyword>
<reference evidence="2 3" key="1">
    <citation type="journal article" date="2019" name="Int. J. Syst. Evol. Microbiol.">
        <title>The Global Catalogue of Microorganisms (GCM) 10K type strain sequencing project: providing services to taxonomists for standard genome sequencing and annotation.</title>
        <authorList>
            <consortium name="The Broad Institute Genomics Platform"/>
            <consortium name="The Broad Institute Genome Sequencing Center for Infectious Disease"/>
            <person name="Wu L."/>
            <person name="Ma J."/>
        </authorList>
    </citation>
    <scope>NUCLEOTIDE SEQUENCE [LARGE SCALE GENOMIC DNA]</scope>
    <source>
        <strain evidence="2 3">DT72</strain>
    </source>
</reference>
<name>A0ABD5WN20_9EURY</name>
<feature type="compositionally biased region" description="Basic and acidic residues" evidence="1">
    <location>
        <begin position="47"/>
        <end position="60"/>
    </location>
</feature>
<evidence type="ECO:0000313" key="2">
    <source>
        <dbReference type="EMBL" id="MFC7079258.1"/>
    </source>
</evidence>
<feature type="region of interest" description="Disordered" evidence="1">
    <location>
        <begin position="47"/>
        <end position="106"/>
    </location>
</feature>
<proteinExistence type="predicted"/>
<protein>
    <submittedName>
        <fullName evidence="2">Uncharacterized protein</fullName>
    </submittedName>
</protein>
<evidence type="ECO:0000313" key="3">
    <source>
        <dbReference type="Proteomes" id="UP001596407"/>
    </source>
</evidence>
<feature type="compositionally biased region" description="Basic and acidic residues" evidence="1">
    <location>
        <begin position="74"/>
        <end position="97"/>
    </location>
</feature>
<organism evidence="2 3">
    <name type="scientific">Halorussus caseinilyticus</name>
    <dbReference type="NCBI Taxonomy" id="3034025"/>
    <lineage>
        <taxon>Archaea</taxon>
        <taxon>Methanobacteriati</taxon>
        <taxon>Methanobacteriota</taxon>
        <taxon>Stenosarchaea group</taxon>
        <taxon>Halobacteria</taxon>
        <taxon>Halobacteriales</taxon>
        <taxon>Haladaptataceae</taxon>
        <taxon>Halorussus</taxon>
    </lineage>
</organism>
<comment type="caution">
    <text evidence="2">The sequence shown here is derived from an EMBL/GenBank/DDBJ whole genome shotgun (WGS) entry which is preliminary data.</text>
</comment>
<sequence>MSADEFDQPIDALDHHDLAREVRKLREEVEALRAEYESQQVEIEQLRGDLQRERRERKDAEETEEERTQQIARAKADVREDVQDLRTRWLTNNRREAAPTPNSNTA</sequence>
<dbReference type="RefSeq" id="WP_382208760.1">
    <property type="nucleotide sequence ID" value="NZ_JBHSZH010000002.1"/>
</dbReference>
<accession>A0ABD5WN20</accession>
<dbReference type="Proteomes" id="UP001596407">
    <property type="component" value="Unassembled WGS sequence"/>
</dbReference>
<evidence type="ECO:0000256" key="1">
    <source>
        <dbReference type="SAM" id="MobiDB-lite"/>
    </source>
</evidence>